<accession>A0A0L7L0V2</accession>
<comment type="caution">
    <text evidence="2">The sequence shown here is derived from an EMBL/GenBank/DDBJ whole genome shotgun (WGS) entry which is preliminary data.</text>
</comment>
<keyword evidence="1" id="KW-0175">Coiled coil</keyword>
<evidence type="ECO:0000256" key="1">
    <source>
        <dbReference type="SAM" id="Coils"/>
    </source>
</evidence>
<dbReference type="AlphaFoldDB" id="A0A0L7L0V2"/>
<dbReference type="EMBL" id="JTDY01003835">
    <property type="protein sequence ID" value="KOB68936.1"/>
    <property type="molecule type" value="Genomic_DNA"/>
</dbReference>
<protein>
    <submittedName>
        <fullName evidence="2">Mitochondrial import inner membrane translocase subunit TIM50-C</fullName>
    </submittedName>
</protein>
<evidence type="ECO:0000313" key="3">
    <source>
        <dbReference type="Proteomes" id="UP000037510"/>
    </source>
</evidence>
<keyword evidence="3" id="KW-1185">Reference proteome</keyword>
<evidence type="ECO:0000313" key="2">
    <source>
        <dbReference type="EMBL" id="KOB68936.1"/>
    </source>
</evidence>
<sequence>MSLKKILILAKPICCKVSSQQTTNFAVQKNWLLAANFYSTGKLGSSNEKKDAKGEKVDILGRFFPQTPLNTDDAQAIKNEQERFEKENKEKAEENQKSKLIEDEFSHLPTAMQYLRRTWKELTFYEKVR</sequence>
<dbReference type="Proteomes" id="UP000037510">
    <property type="component" value="Unassembled WGS sequence"/>
</dbReference>
<organism evidence="2 3">
    <name type="scientific">Operophtera brumata</name>
    <name type="common">Winter moth</name>
    <name type="synonym">Phalaena brumata</name>
    <dbReference type="NCBI Taxonomy" id="104452"/>
    <lineage>
        <taxon>Eukaryota</taxon>
        <taxon>Metazoa</taxon>
        <taxon>Ecdysozoa</taxon>
        <taxon>Arthropoda</taxon>
        <taxon>Hexapoda</taxon>
        <taxon>Insecta</taxon>
        <taxon>Pterygota</taxon>
        <taxon>Neoptera</taxon>
        <taxon>Endopterygota</taxon>
        <taxon>Lepidoptera</taxon>
        <taxon>Glossata</taxon>
        <taxon>Ditrysia</taxon>
        <taxon>Geometroidea</taxon>
        <taxon>Geometridae</taxon>
        <taxon>Larentiinae</taxon>
        <taxon>Operophtera</taxon>
    </lineage>
</organism>
<proteinExistence type="predicted"/>
<gene>
    <name evidence="2" type="ORF">OBRU01_17710</name>
</gene>
<feature type="coiled-coil region" evidence="1">
    <location>
        <begin position="74"/>
        <end position="104"/>
    </location>
</feature>
<reference evidence="2 3" key="1">
    <citation type="journal article" date="2015" name="Genome Biol. Evol.">
        <title>The genome of winter moth (Operophtera brumata) provides a genomic perspective on sexual dimorphism and phenology.</title>
        <authorList>
            <person name="Derks M.F."/>
            <person name="Smit S."/>
            <person name="Salis L."/>
            <person name="Schijlen E."/>
            <person name="Bossers A."/>
            <person name="Mateman C."/>
            <person name="Pijl A.S."/>
            <person name="de Ridder D."/>
            <person name="Groenen M.A."/>
            <person name="Visser M.E."/>
            <person name="Megens H.J."/>
        </authorList>
    </citation>
    <scope>NUCLEOTIDE SEQUENCE [LARGE SCALE GENOMIC DNA]</scope>
    <source>
        <strain evidence="2">WM2013NL</strain>
        <tissue evidence="2">Head and thorax</tissue>
    </source>
</reference>
<name>A0A0L7L0V2_OPEBR</name>